<protein>
    <submittedName>
        <fullName evidence="1">Glycosyl transferase</fullName>
    </submittedName>
</protein>
<reference evidence="1" key="1">
    <citation type="journal article" date="2025" name="Int. J. Syst. Evol. Microbiol.">
        <title>Inconstantimicrobium mannanitabidum sp. nov., a novel member of the family Clostridiaceae isolated from anoxic soil under the treatment of reductive soil disinfestation.</title>
        <authorList>
            <person name="Ueki A."/>
            <person name="Tonouchi A."/>
            <person name="Honma S."/>
            <person name="Kaku N."/>
            <person name="Ueki K."/>
        </authorList>
    </citation>
    <scope>NUCLEOTIDE SEQUENCE</scope>
    <source>
        <strain evidence="1">TW13</strain>
    </source>
</reference>
<sequence>MKISIDARSINWAKGTGIGTYTYNIIQELGKINSANEYLLFWTQNDYNSISKEIFRTVMTSNKHSRFFDNIYIPKYIAKNNIDLYHIPQNGMGLNSQIQCKKIVTIHDLIPYVMPETVGSGYLKKFLESMPEIIGLCDGIITVSEYSKSDILKFFPSFDKDKIFVTPLATNENYHVLDRYKCKKYVQNKFDFSTDYILYIGGFSARKNVKHLIYSFKKSLSSLNKEIKLVLVGALRDEGEALKKYTSYLHLDDHVIFTGYVNDDMLPILYNGCDAFIYPSLYEGFGLPPLEAMSCGAPVITSNTTSIPEVISDCGMLINPHSRDSLAKAIVKLMNDPQLRLKLSILGLKHSESFSWSNTAMNTIKAYNAVLNEV</sequence>
<dbReference type="Proteomes" id="UP001058074">
    <property type="component" value="Unassembled WGS sequence"/>
</dbReference>
<proteinExistence type="predicted"/>
<keyword evidence="1" id="KW-0808">Transferase</keyword>
<accession>A0ACB5R7B5</accession>
<organism evidence="1 2">
    <name type="scientific">Inconstantimicrobium mannanitabidum</name>
    <dbReference type="NCBI Taxonomy" id="1604901"/>
    <lineage>
        <taxon>Bacteria</taxon>
        <taxon>Bacillati</taxon>
        <taxon>Bacillota</taxon>
        <taxon>Clostridia</taxon>
        <taxon>Eubacteriales</taxon>
        <taxon>Clostridiaceae</taxon>
        <taxon>Inconstantimicrobium</taxon>
    </lineage>
</organism>
<keyword evidence="2" id="KW-1185">Reference proteome</keyword>
<comment type="caution">
    <text evidence="1">The sequence shown here is derived from an EMBL/GenBank/DDBJ whole genome shotgun (WGS) entry which is preliminary data.</text>
</comment>
<dbReference type="EMBL" id="BROD01000001">
    <property type="protein sequence ID" value="GKX64909.1"/>
    <property type="molecule type" value="Genomic_DNA"/>
</dbReference>
<name>A0ACB5R7B5_9CLOT</name>
<gene>
    <name evidence="1" type="ORF">rsdtw13_01670</name>
</gene>
<evidence type="ECO:0000313" key="2">
    <source>
        <dbReference type="Proteomes" id="UP001058074"/>
    </source>
</evidence>
<evidence type="ECO:0000313" key="1">
    <source>
        <dbReference type="EMBL" id="GKX64909.1"/>
    </source>
</evidence>